<dbReference type="PANTHER" id="PTHR37477:SF1">
    <property type="entry name" value="COBALT-PRECORRIN-5A HYDROLASE"/>
    <property type="match status" value="1"/>
</dbReference>
<gene>
    <name evidence="3" type="ORF">ASJ80_10520</name>
</gene>
<dbReference type="PANTHER" id="PTHR37477">
    <property type="entry name" value="COBALT-PRECORRIN-5A HYDROLASE"/>
    <property type="match status" value="1"/>
</dbReference>
<feature type="domain" description="Cobalamin synthesis G N-terminal" evidence="2">
    <location>
        <begin position="42"/>
        <end position="122"/>
    </location>
</feature>
<dbReference type="GO" id="GO:0009236">
    <property type="term" value="P:cobalamin biosynthetic process"/>
    <property type="evidence" value="ECO:0007669"/>
    <property type="project" value="InterPro"/>
</dbReference>
<evidence type="ECO:0000259" key="1">
    <source>
        <dbReference type="Pfam" id="PF01890"/>
    </source>
</evidence>
<dbReference type="InterPro" id="IPR021744">
    <property type="entry name" value="CbiG_N"/>
</dbReference>
<organism evidence="3 4">
    <name type="scientific">Methanobacterium bryantii</name>
    <dbReference type="NCBI Taxonomy" id="2161"/>
    <lineage>
        <taxon>Archaea</taxon>
        <taxon>Methanobacteriati</taxon>
        <taxon>Methanobacteriota</taxon>
        <taxon>Methanomada group</taxon>
        <taxon>Methanobacteria</taxon>
        <taxon>Methanobacteriales</taxon>
        <taxon>Methanobacteriaceae</taxon>
        <taxon>Methanobacterium</taxon>
    </lineage>
</organism>
<reference evidence="3 4" key="1">
    <citation type="journal article" date="2017" name="BMC Genomics">
        <title>Genomic analysis of methanogenic archaea reveals a shift towards energy conservation.</title>
        <authorList>
            <person name="Gilmore S.P."/>
            <person name="Henske J.K."/>
            <person name="Sexton J.A."/>
            <person name="Solomon K.V."/>
            <person name="Seppala S."/>
            <person name="Yoo J.I."/>
            <person name="Huyett L.M."/>
            <person name="Pressman A."/>
            <person name="Cogan J.Z."/>
            <person name="Kivenson V."/>
            <person name="Peng X."/>
            <person name="Tan Y."/>
            <person name="Valentine D.L."/>
            <person name="O'Malley M.A."/>
        </authorList>
    </citation>
    <scope>NUCLEOTIDE SEQUENCE [LARGE SCALE GENOMIC DNA]</scope>
    <source>
        <strain evidence="3 4">M.o.H.</strain>
    </source>
</reference>
<accession>A0A2A2H5L3</accession>
<dbReference type="AlphaFoldDB" id="A0A2A2H5L3"/>
<dbReference type="EMBL" id="LMVM01000012">
    <property type="protein sequence ID" value="PAV04741.1"/>
    <property type="molecule type" value="Genomic_DNA"/>
</dbReference>
<dbReference type="SUPFAM" id="SSF159664">
    <property type="entry name" value="CobE/GbiG C-terminal domain-like"/>
    <property type="match status" value="1"/>
</dbReference>
<comment type="caution">
    <text evidence="3">The sequence shown here is derived from an EMBL/GenBank/DDBJ whole genome shotgun (WGS) entry which is preliminary data.</text>
</comment>
<dbReference type="SUPFAM" id="SSF159672">
    <property type="entry name" value="CbiG N-terminal domain-like"/>
    <property type="match status" value="1"/>
</dbReference>
<sequence>MKIAIITITKDSQDLASKILENLAGDPTITSVDIFHKNVKKTLKSVFSKYDCIIGIMASGIMVRNICGLLESKLEDPAVLVMDDAGKHVISLLSGHFGGANEITKKIAEITGADPVITTATDVHGKLGIDSLAKKYYLNIKNPGGIKSINSALVRDEFPELFVPLRLSFISDDPQVKSSYNLVESGENNLKVLFEDTEIILKPKKFVVGVGARRDISKQNVEGAITSAMSALKLPVARIDVISTGEMKRNEEGIIEMVSEFNMPLEIVPLDKLKKFNYDGYSKSSFVKKKFGIYGVCEPVALITAGRNSRLVLKKTAFNGVTVAIAVASKG</sequence>
<protein>
    <submittedName>
        <fullName evidence="3">Cobalamin biosynthesis protein CbiG</fullName>
    </submittedName>
</protein>
<dbReference type="Proteomes" id="UP000217784">
    <property type="component" value="Unassembled WGS sequence"/>
</dbReference>
<dbReference type="Pfam" id="PF01890">
    <property type="entry name" value="CbiG_C"/>
    <property type="match status" value="1"/>
</dbReference>
<evidence type="ECO:0000313" key="4">
    <source>
        <dbReference type="Proteomes" id="UP000217784"/>
    </source>
</evidence>
<evidence type="ECO:0000259" key="2">
    <source>
        <dbReference type="Pfam" id="PF11760"/>
    </source>
</evidence>
<name>A0A2A2H5L3_METBR</name>
<dbReference type="RefSeq" id="WP_069582063.1">
    <property type="nucleotide sequence ID" value="NZ_LMVM01000012.1"/>
</dbReference>
<dbReference type="InterPro" id="IPR002750">
    <property type="entry name" value="CobE/GbiG_C"/>
</dbReference>
<keyword evidence="4" id="KW-1185">Reference proteome</keyword>
<dbReference type="InterPro" id="IPR052553">
    <property type="entry name" value="CbiG_hydrolase"/>
</dbReference>
<dbReference type="Gene3D" id="3.30.420.180">
    <property type="entry name" value="CobE/GbiG C-terminal domain"/>
    <property type="match status" value="1"/>
</dbReference>
<dbReference type="InterPro" id="IPR036518">
    <property type="entry name" value="CobE/GbiG_C_sf"/>
</dbReference>
<dbReference type="Gene3D" id="3.40.50.11220">
    <property type="match status" value="1"/>
</dbReference>
<evidence type="ECO:0000313" key="3">
    <source>
        <dbReference type="EMBL" id="PAV04741.1"/>
    </source>
</evidence>
<proteinExistence type="predicted"/>
<dbReference type="InterPro" id="IPR038029">
    <property type="entry name" value="GbiG_N_sf"/>
</dbReference>
<feature type="domain" description="CobE/GbiG C-terminal" evidence="1">
    <location>
        <begin position="207"/>
        <end position="326"/>
    </location>
</feature>
<dbReference type="Pfam" id="PF11760">
    <property type="entry name" value="CbiG_N"/>
    <property type="match status" value="1"/>
</dbReference>
<dbReference type="OrthoDB" id="4722at2157"/>